<evidence type="ECO:0000313" key="3">
    <source>
        <dbReference type="Proteomes" id="UP000027730"/>
    </source>
</evidence>
<dbReference type="InterPro" id="IPR039261">
    <property type="entry name" value="FNR_nucleotide-bd"/>
</dbReference>
<dbReference type="PANTHER" id="PTHR42815">
    <property type="entry name" value="FAD-BINDING, PUTATIVE (AFU_ORTHOLOGUE AFUA_6G07600)-RELATED"/>
    <property type="match status" value="1"/>
</dbReference>
<reference evidence="2 3" key="1">
    <citation type="journal article" date="2014" name="BMC Genomics">
        <title>Genome sequencing of four Aureobasidium pullulans varieties: biotechnological potential, stress tolerance, and description of new species.</title>
        <authorList>
            <person name="Gostin Ar C."/>
            <person name="Ohm R.A."/>
            <person name="Kogej T."/>
            <person name="Sonjak S."/>
            <person name="Turk M."/>
            <person name="Zajc J."/>
            <person name="Zalar P."/>
            <person name="Grube M."/>
            <person name="Sun H."/>
            <person name="Han J."/>
            <person name="Sharma A."/>
            <person name="Chiniquy J."/>
            <person name="Ngan C.Y."/>
            <person name="Lipzen A."/>
            <person name="Barry K."/>
            <person name="Grigoriev I.V."/>
            <person name="Gunde-Cimerman N."/>
        </authorList>
    </citation>
    <scope>NUCLEOTIDE SEQUENCE [LARGE SCALE GENOMIC DNA]</scope>
    <source>
        <strain evidence="2 3">CBS 147.97</strain>
    </source>
</reference>
<organism evidence="2 3">
    <name type="scientific">Aureobasidium namibiae CBS 147.97</name>
    <dbReference type="NCBI Taxonomy" id="1043004"/>
    <lineage>
        <taxon>Eukaryota</taxon>
        <taxon>Fungi</taxon>
        <taxon>Dikarya</taxon>
        <taxon>Ascomycota</taxon>
        <taxon>Pezizomycotina</taxon>
        <taxon>Dothideomycetes</taxon>
        <taxon>Dothideomycetidae</taxon>
        <taxon>Dothideales</taxon>
        <taxon>Saccotheciaceae</taxon>
        <taxon>Aureobasidium</taxon>
    </lineage>
</organism>
<dbReference type="InterPro" id="IPR017938">
    <property type="entry name" value="Riboflavin_synthase-like_b-brl"/>
</dbReference>
<dbReference type="RefSeq" id="XP_013430451.1">
    <property type="nucleotide sequence ID" value="XM_013574997.1"/>
</dbReference>
<dbReference type="GO" id="GO:0016491">
    <property type="term" value="F:oxidoreductase activity"/>
    <property type="evidence" value="ECO:0007669"/>
    <property type="project" value="InterPro"/>
</dbReference>
<dbReference type="InterPro" id="IPR017927">
    <property type="entry name" value="FAD-bd_FR_type"/>
</dbReference>
<dbReference type="Proteomes" id="UP000027730">
    <property type="component" value="Unassembled WGS sequence"/>
</dbReference>
<dbReference type="SUPFAM" id="SSF52343">
    <property type="entry name" value="Ferredoxin reductase-like, C-terminal NADP-linked domain"/>
    <property type="match status" value="1"/>
</dbReference>
<accession>A0A074X185</accession>
<dbReference type="Gene3D" id="2.40.30.10">
    <property type="entry name" value="Translation factors"/>
    <property type="match status" value="1"/>
</dbReference>
<dbReference type="STRING" id="1043004.A0A074X185"/>
<dbReference type="EMBL" id="KL584704">
    <property type="protein sequence ID" value="KEQ75812.1"/>
    <property type="molecule type" value="Genomic_DNA"/>
</dbReference>
<evidence type="ECO:0000313" key="2">
    <source>
        <dbReference type="EMBL" id="KEQ75812.1"/>
    </source>
</evidence>
<gene>
    <name evidence="2" type="ORF">M436DRAFT_79089</name>
</gene>
<dbReference type="OrthoDB" id="436496at2759"/>
<dbReference type="InterPro" id="IPR012349">
    <property type="entry name" value="Split_barrel_FMN-bd"/>
</dbReference>
<dbReference type="PROSITE" id="PS51384">
    <property type="entry name" value="FAD_FR"/>
    <property type="match status" value="1"/>
</dbReference>
<keyword evidence="3" id="KW-1185">Reference proteome</keyword>
<name>A0A074X185_9PEZI</name>
<dbReference type="SUPFAM" id="SSF63380">
    <property type="entry name" value="Riboflavin synthase domain-like"/>
    <property type="match status" value="1"/>
</dbReference>
<proteinExistence type="predicted"/>
<evidence type="ECO:0000259" key="1">
    <source>
        <dbReference type="PROSITE" id="PS51384"/>
    </source>
</evidence>
<dbReference type="Gene3D" id="2.30.110.10">
    <property type="entry name" value="Electron Transport, Fmn-binding Protein, Chain A"/>
    <property type="match status" value="1"/>
</dbReference>
<dbReference type="PANTHER" id="PTHR42815:SF2">
    <property type="entry name" value="FAD-BINDING, PUTATIVE (AFU_ORTHOLOGUE AFUA_6G07600)-RELATED"/>
    <property type="match status" value="1"/>
</dbReference>
<protein>
    <submittedName>
        <fullName evidence="2">Oxidoreductase</fullName>
    </submittedName>
</protein>
<dbReference type="HOGENOM" id="CLU_017006_2_0_1"/>
<sequence>MTFYQALDFHQGEKLMQRKLHVPEMDNPTIPMLSPQASNMLQRAPLLAFGTLDSEGRPWTTVWGGRTGFSRPLGNSTIGIRTFVALKLDPVVEALVGQGVEGEIVKEEGEGRLLSGLAIDLDTRKRVKLAGRMVAGTLGSVHEDDTAKDDSRQGVLQIVARIDETLGNCPKYLNRREVSPATTDPKLISDSVPLGERAVELVHKVDLMFLSTSSGSSMDTNHRGGPPGFVRCLSGEDGYTRFVYPEYSGNRLYQSLGNLMLEPKAGFCFPDFETGDCLYVTGTTGVLFGKEAAEVMPRSNLAVRVTITAARLVASVLPFRGNTGEYSPYNPVVRYLATEQASGRTTAQNSNQVTAKLLAQTSLTPTISRFKFALSNATSYTAGQYVTIDFSEHMDIGYSHMRDDDPRSLNDDFVRTFTVSSPPGMPPHPSKRLADDEFEITIRKVGVVTDFLFKHGLGPTAKGSELEVGIKGFGGSFVVEQTGEDSAVAFIAAGVGITPLMPCLPAIKLKNLRLFWTLRAADLNVAVDMVEETQDLALSLTLFVTGISSGNKEQDAAMDTLKSSGVQIVPRRMDRSDLDGLSLKIERWYVCTGTKQRSIILEWLSGQEVVYEDYNF</sequence>
<dbReference type="GeneID" id="25416370"/>
<dbReference type="AlphaFoldDB" id="A0A074X185"/>
<feature type="domain" description="FAD-binding FR-type" evidence="1">
    <location>
        <begin position="350"/>
        <end position="480"/>
    </location>
</feature>